<protein>
    <submittedName>
        <fullName evidence="2">Uncharacterized protein</fullName>
    </submittedName>
</protein>
<evidence type="ECO:0000256" key="1">
    <source>
        <dbReference type="SAM" id="SignalP"/>
    </source>
</evidence>
<organism evidence="2 3">
    <name type="scientific">Silvanigrella paludirubra</name>
    <dbReference type="NCBI Taxonomy" id="2499159"/>
    <lineage>
        <taxon>Bacteria</taxon>
        <taxon>Pseudomonadati</taxon>
        <taxon>Bdellovibrionota</taxon>
        <taxon>Oligoflexia</taxon>
        <taxon>Silvanigrellales</taxon>
        <taxon>Silvanigrellaceae</taxon>
        <taxon>Silvanigrella</taxon>
    </lineage>
</organism>
<dbReference type="Proteomes" id="UP000437748">
    <property type="component" value="Unassembled WGS sequence"/>
</dbReference>
<evidence type="ECO:0000313" key="3">
    <source>
        <dbReference type="Proteomes" id="UP000437748"/>
    </source>
</evidence>
<accession>A0A6N6VVH8</accession>
<keyword evidence="1" id="KW-0732">Signal</keyword>
<dbReference type="RefSeq" id="WP_153420026.1">
    <property type="nucleotide sequence ID" value="NZ_WFLM01000003.1"/>
</dbReference>
<keyword evidence="3" id="KW-1185">Reference proteome</keyword>
<feature type="signal peptide" evidence="1">
    <location>
        <begin position="1"/>
        <end position="24"/>
    </location>
</feature>
<comment type="caution">
    <text evidence="2">The sequence shown here is derived from an EMBL/GenBank/DDBJ whole genome shotgun (WGS) entry which is preliminary data.</text>
</comment>
<dbReference type="AlphaFoldDB" id="A0A6N6VVH8"/>
<reference evidence="2 3" key="1">
    <citation type="submission" date="2019-10" db="EMBL/GenBank/DDBJ databases">
        <title>New species of Slilvanegrellaceae.</title>
        <authorList>
            <person name="Pitt A."/>
            <person name="Hahn M.W."/>
        </authorList>
    </citation>
    <scope>NUCLEOTIDE SEQUENCE [LARGE SCALE GENOMIC DNA]</scope>
    <source>
        <strain evidence="2 3">SP-Ram-0.45-NSY-1</strain>
    </source>
</reference>
<proteinExistence type="predicted"/>
<evidence type="ECO:0000313" key="2">
    <source>
        <dbReference type="EMBL" id="KAB8038739.1"/>
    </source>
</evidence>
<dbReference type="EMBL" id="WFLM01000003">
    <property type="protein sequence ID" value="KAB8038739.1"/>
    <property type="molecule type" value="Genomic_DNA"/>
</dbReference>
<name>A0A6N6VVH8_9BACT</name>
<sequence length="214" mass="25016">MNKFTFSSGMLKLVFFISPLSANAYLQGHALDPIIDTDIIKQYTQQHQPNANQTKSACIKANGQSNLFYQDQSHQNQQDKQKQSLIKITKDEEDCLDKKYLFTQWGQETVIAHCDVKQNRDFFSDCFIYTKKGNEYSYYAQLIMDSRDRKAHFFRDEFDINSFKDIDAAVKERNANRYVPFNMIYSINRNGGLELHLFEGSSSKFLYTQTINQM</sequence>
<feature type="chain" id="PRO_5026828359" evidence="1">
    <location>
        <begin position="25"/>
        <end position="214"/>
    </location>
</feature>
<gene>
    <name evidence="2" type="ORF">GCL60_07700</name>
</gene>